<evidence type="ECO:0000313" key="4">
    <source>
        <dbReference type="EMBL" id="EEN44169.1"/>
    </source>
</evidence>
<dbReference type="InterPro" id="IPR001611">
    <property type="entry name" value="Leu-rich_rpt"/>
</dbReference>
<dbReference type="PANTHER" id="PTHR45712:SF22">
    <property type="entry name" value="INSULIN-LIKE GROWTH FACTOR-BINDING PROTEIN COMPLEX ACID LABILE SUBUNIT"/>
    <property type="match status" value="1"/>
</dbReference>
<keyword evidence="3" id="KW-0732">Signal</keyword>
<evidence type="ECO:0000256" key="1">
    <source>
        <dbReference type="ARBA" id="ARBA00022614"/>
    </source>
</evidence>
<dbReference type="PROSITE" id="PS51450">
    <property type="entry name" value="LRR"/>
    <property type="match status" value="2"/>
</dbReference>
<dbReference type="Gene3D" id="3.80.10.10">
    <property type="entry name" value="Ribonuclease Inhibitor"/>
    <property type="match status" value="1"/>
</dbReference>
<dbReference type="EMBL" id="GG666677">
    <property type="protein sequence ID" value="EEN44169.1"/>
    <property type="molecule type" value="Genomic_DNA"/>
</dbReference>
<sequence length="435" mass="47899">MGEKLLRHLLIFLLIVTNELHTPEANRCKPSSHTRCCSKLGLTSIPKNLPASTCELDLQDNQISRIQPGAFANLIQLQKLWLDKNEISEIQADAFKNLIRLSALSLNDNKIKNIQDETFANVPQLSMLKLDHNQIMMIQPGLFTSLINLWWIYLNHNKIRKIEAESVSYDCTVSSRYHWYFKRNGDSTARSAAVVVSAMASGHDQRLQDPSQINIQGRAITEPNTNTTAAVVTSGQSQTGQGQSQAITECNTNTTATVVTSSSGHEQRRQTSQSQAIIESFDAKHLCYDTRPNVSQVNSLYENVAITESKTSTTAAVVTSGQSQTGQGQSQTIISESFDSKYLSYDTRPNVSQLNPMYENVAISESKTNTTAAVVTSGQSQTGQGQPQAIAESNPNTTAAVVTSELQLSFYIIKLKIKDYNIKCHNSALHHGTST</sequence>
<dbReference type="InterPro" id="IPR032675">
    <property type="entry name" value="LRR_dom_sf"/>
</dbReference>
<evidence type="ECO:0000256" key="3">
    <source>
        <dbReference type="SAM" id="SignalP"/>
    </source>
</evidence>
<dbReference type="PANTHER" id="PTHR45712">
    <property type="entry name" value="AGAP008170-PA"/>
    <property type="match status" value="1"/>
</dbReference>
<dbReference type="Pfam" id="PF00560">
    <property type="entry name" value="LRR_1"/>
    <property type="match status" value="1"/>
</dbReference>
<keyword evidence="2" id="KW-0677">Repeat</keyword>
<dbReference type="InParanoid" id="C3ZTC2"/>
<dbReference type="SUPFAM" id="SSF52058">
    <property type="entry name" value="L domain-like"/>
    <property type="match status" value="1"/>
</dbReference>
<feature type="chain" id="PRO_5002935197" description="LRRNT domain-containing protein" evidence="3">
    <location>
        <begin position="26"/>
        <end position="435"/>
    </location>
</feature>
<feature type="signal peptide" evidence="3">
    <location>
        <begin position="1"/>
        <end position="25"/>
    </location>
</feature>
<dbReference type="InterPro" id="IPR003591">
    <property type="entry name" value="Leu-rich_rpt_typical-subtyp"/>
</dbReference>
<protein>
    <recommendedName>
        <fullName evidence="5">LRRNT domain-containing protein</fullName>
    </recommendedName>
</protein>
<keyword evidence="1" id="KW-0433">Leucine-rich repeat</keyword>
<evidence type="ECO:0008006" key="5">
    <source>
        <dbReference type="Google" id="ProtNLM"/>
    </source>
</evidence>
<accession>C3ZTC2</accession>
<dbReference type="AlphaFoldDB" id="C3ZTC2"/>
<name>C3ZTC2_BRAFL</name>
<dbReference type="eggNOG" id="KOG4237">
    <property type="taxonomic scope" value="Eukaryota"/>
</dbReference>
<organism>
    <name type="scientific">Branchiostoma floridae</name>
    <name type="common">Florida lancelet</name>
    <name type="synonym">Amphioxus</name>
    <dbReference type="NCBI Taxonomy" id="7739"/>
    <lineage>
        <taxon>Eukaryota</taxon>
        <taxon>Metazoa</taxon>
        <taxon>Chordata</taxon>
        <taxon>Cephalochordata</taxon>
        <taxon>Leptocardii</taxon>
        <taxon>Amphioxiformes</taxon>
        <taxon>Branchiostomatidae</taxon>
        <taxon>Branchiostoma</taxon>
    </lineage>
</organism>
<evidence type="ECO:0000256" key="2">
    <source>
        <dbReference type="ARBA" id="ARBA00022737"/>
    </source>
</evidence>
<gene>
    <name evidence="4" type="ORF">BRAFLDRAFT_68796</name>
</gene>
<dbReference type="FunFam" id="3.80.10.10:FF:000082">
    <property type="entry name" value="Leucine-rich repeat-containing 24"/>
    <property type="match status" value="1"/>
</dbReference>
<dbReference type="Pfam" id="PF13855">
    <property type="entry name" value="LRR_8"/>
    <property type="match status" value="1"/>
</dbReference>
<dbReference type="InterPro" id="IPR050333">
    <property type="entry name" value="SLRP"/>
</dbReference>
<proteinExistence type="predicted"/>
<dbReference type="SMART" id="SM00369">
    <property type="entry name" value="LRR_TYP"/>
    <property type="match status" value="5"/>
</dbReference>
<reference evidence="4" key="1">
    <citation type="journal article" date="2008" name="Nature">
        <title>The amphioxus genome and the evolution of the chordate karyotype.</title>
        <authorList>
            <consortium name="US DOE Joint Genome Institute (JGI-PGF)"/>
            <person name="Putnam N.H."/>
            <person name="Butts T."/>
            <person name="Ferrier D.E.K."/>
            <person name="Furlong R.F."/>
            <person name="Hellsten U."/>
            <person name="Kawashima T."/>
            <person name="Robinson-Rechavi M."/>
            <person name="Shoguchi E."/>
            <person name="Terry A."/>
            <person name="Yu J.-K."/>
            <person name="Benito-Gutierrez E.L."/>
            <person name="Dubchak I."/>
            <person name="Garcia-Fernandez J."/>
            <person name="Gibson-Brown J.J."/>
            <person name="Grigoriev I.V."/>
            <person name="Horton A.C."/>
            <person name="de Jong P.J."/>
            <person name="Jurka J."/>
            <person name="Kapitonov V.V."/>
            <person name="Kohara Y."/>
            <person name="Kuroki Y."/>
            <person name="Lindquist E."/>
            <person name="Lucas S."/>
            <person name="Osoegawa K."/>
            <person name="Pennacchio L.A."/>
            <person name="Salamov A.A."/>
            <person name="Satou Y."/>
            <person name="Sauka-Spengler T."/>
            <person name="Schmutz J."/>
            <person name="Shin-I T."/>
            <person name="Toyoda A."/>
            <person name="Bronner-Fraser M."/>
            <person name="Fujiyama A."/>
            <person name="Holland L.Z."/>
            <person name="Holland P.W.H."/>
            <person name="Satoh N."/>
            <person name="Rokhsar D.S."/>
        </authorList>
    </citation>
    <scope>NUCLEOTIDE SEQUENCE [LARGE SCALE GENOMIC DNA]</scope>
    <source>
        <strain evidence="4">S238N-H82</strain>
        <tissue evidence="4">Testes</tissue>
    </source>
</reference>